<dbReference type="AlphaFoldDB" id="A0A915ZDS6"/>
<evidence type="ECO:0000313" key="2">
    <source>
        <dbReference type="Proteomes" id="UP000684084"/>
    </source>
</evidence>
<comment type="caution">
    <text evidence="1">The sequence shown here is derived from an EMBL/GenBank/DDBJ whole genome shotgun (WGS) entry which is preliminary data.</text>
</comment>
<organism evidence="1 2">
    <name type="scientific">Rhizophagus irregularis</name>
    <dbReference type="NCBI Taxonomy" id="588596"/>
    <lineage>
        <taxon>Eukaryota</taxon>
        <taxon>Fungi</taxon>
        <taxon>Fungi incertae sedis</taxon>
        <taxon>Mucoromycota</taxon>
        <taxon>Glomeromycotina</taxon>
        <taxon>Glomeromycetes</taxon>
        <taxon>Glomerales</taxon>
        <taxon>Glomeraceae</taxon>
        <taxon>Rhizophagus</taxon>
    </lineage>
</organism>
<sequence length="220" mass="24244">MGDQLQTLRACRCENARELFRRVTKLGRIQSDRRDPVEPGLGGLQRGKGIGFVEMAQEAQDQQHGHAVLRLRLGNGGEQPGDDRVEGNAACGVRLRIEHDFGVDDAIGGGAIEIGGGEIMEILRRPQHVRPGIINVEKVLQPREVIRRADILDARERDRDLVALGQREHQFGLKTALDMQMEFGLGQARDEVGIGHGGTIAGLRAVGKRRTTIHGTRFTR</sequence>
<dbReference type="Proteomes" id="UP000684084">
    <property type="component" value="Unassembled WGS sequence"/>
</dbReference>
<evidence type="ECO:0000313" key="1">
    <source>
        <dbReference type="EMBL" id="CAB5370593.1"/>
    </source>
</evidence>
<protein>
    <submittedName>
        <fullName evidence="1">Uncharacterized protein</fullName>
    </submittedName>
</protein>
<accession>A0A915ZDS6</accession>
<dbReference type="EMBL" id="CAGKOT010000028">
    <property type="protein sequence ID" value="CAB5370593.1"/>
    <property type="molecule type" value="Genomic_DNA"/>
</dbReference>
<dbReference type="OrthoDB" id="10607325at2759"/>
<gene>
    <name evidence="1" type="ORF">CHRIB12_LOCUS12694</name>
</gene>
<proteinExistence type="predicted"/>
<reference evidence="1" key="1">
    <citation type="submission" date="2020-05" db="EMBL/GenBank/DDBJ databases">
        <authorList>
            <person name="Rincon C."/>
            <person name="Sanders R I."/>
            <person name="Robbins C."/>
            <person name="Chaturvedi A."/>
        </authorList>
    </citation>
    <scope>NUCLEOTIDE SEQUENCE</scope>
    <source>
        <strain evidence="1">CHB12</strain>
    </source>
</reference>
<name>A0A915ZDS6_9GLOM</name>